<gene>
    <name evidence="2" type="ORF">QR680_000937</name>
</gene>
<dbReference type="Proteomes" id="UP001175271">
    <property type="component" value="Unassembled WGS sequence"/>
</dbReference>
<dbReference type="AlphaFoldDB" id="A0AA39GWE7"/>
<organism evidence="2 3">
    <name type="scientific">Steinernema hermaphroditum</name>
    <dbReference type="NCBI Taxonomy" id="289476"/>
    <lineage>
        <taxon>Eukaryota</taxon>
        <taxon>Metazoa</taxon>
        <taxon>Ecdysozoa</taxon>
        <taxon>Nematoda</taxon>
        <taxon>Chromadorea</taxon>
        <taxon>Rhabditida</taxon>
        <taxon>Tylenchina</taxon>
        <taxon>Panagrolaimomorpha</taxon>
        <taxon>Strongyloidoidea</taxon>
        <taxon>Steinernematidae</taxon>
        <taxon>Steinernema</taxon>
    </lineage>
</organism>
<feature type="chain" id="PRO_5041394629" evidence="1">
    <location>
        <begin position="21"/>
        <end position="91"/>
    </location>
</feature>
<keyword evidence="1" id="KW-0732">Signal</keyword>
<evidence type="ECO:0000313" key="2">
    <source>
        <dbReference type="EMBL" id="KAK0394795.1"/>
    </source>
</evidence>
<dbReference type="EMBL" id="JAUCMV010000005">
    <property type="protein sequence ID" value="KAK0394795.1"/>
    <property type="molecule type" value="Genomic_DNA"/>
</dbReference>
<feature type="signal peptide" evidence="1">
    <location>
        <begin position="1"/>
        <end position="20"/>
    </location>
</feature>
<reference evidence="2" key="1">
    <citation type="submission" date="2023-06" db="EMBL/GenBank/DDBJ databases">
        <title>Genomic analysis of the entomopathogenic nematode Steinernema hermaphroditum.</title>
        <authorList>
            <person name="Schwarz E.M."/>
            <person name="Heppert J.K."/>
            <person name="Baniya A."/>
            <person name="Schwartz H.T."/>
            <person name="Tan C.-H."/>
            <person name="Antoshechkin I."/>
            <person name="Sternberg P.W."/>
            <person name="Goodrich-Blair H."/>
            <person name="Dillman A.R."/>
        </authorList>
    </citation>
    <scope>NUCLEOTIDE SEQUENCE</scope>
    <source>
        <strain evidence="2">PS9179</strain>
        <tissue evidence="2">Whole animal</tissue>
    </source>
</reference>
<accession>A0AA39GWE7</accession>
<evidence type="ECO:0000256" key="1">
    <source>
        <dbReference type="SAM" id="SignalP"/>
    </source>
</evidence>
<name>A0AA39GWE7_9BILA</name>
<keyword evidence="3" id="KW-1185">Reference proteome</keyword>
<comment type="caution">
    <text evidence="2">The sequence shown here is derived from an EMBL/GenBank/DDBJ whole genome shotgun (WGS) entry which is preliminary data.</text>
</comment>
<sequence length="91" mass="9272">MQSSLITFVLIAILSATSSAQFLGGWGGMYGGYGMGGYGMGGYGLGGYGMMGMGGYGGYGMGMCCGGGYGYGGYGGMYGKRSVKYRSFKKN</sequence>
<proteinExistence type="predicted"/>
<evidence type="ECO:0000313" key="3">
    <source>
        <dbReference type="Proteomes" id="UP001175271"/>
    </source>
</evidence>
<protein>
    <submittedName>
        <fullName evidence="2">Uncharacterized protein</fullName>
    </submittedName>
</protein>